<evidence type="ECO:0000313" key="1">
    <source>
        <dbReference type="EMBL" id="VTJ68963.1"/>
    </source>
</evidence>
<dbReference type="AlphaFoldDB" id="A0A5E4BGY2"/>
<sequence>MGPAASCSQHPRPLLPSETTQIHPLPTCWHPGMLVWGSADRAVPESGADTRLSYLGGGVLLGAEGDCREALERQLAPAQELSGSRKDWALQAACWSASTLTYEPGTHHPVGPPSLSWCNVHPHSLPLPSLFVTQRSLVSTL</sequence>
<accession>A0A5E4BGY2</accession>
<keyword evidence="2" id="KW-1185">Reference proteome</keyword>
<gene>
    <name evidence="1" type="ORF">MONAX_5E028274</name>
</gene>
<dbReference type="Proteomes" id="UP000335636">
    <property type="component" value="Unassembled WGS sequence"/>
</dbReference>
<proteinExistence type="predicted"/>
<name>A0A5E4BGY2_MARMO</name>
<organism evidence="1 2">
    <name type="scientific">Marmota monax</name>
    <name type="common">Woodchuck</name>
    <dbReference type="NCBI Taxonomy" id="9995"/>
    <lineage>
        <taxon>Eukaryota</taxon>
        <taxon>Metazoa</taxon>
        <taxon>Chordata</taxon>
        <taxon>Craniata</taxon>
        <taxon>Vertebrata</taxon>
        <taxon>Euteleostomi</taxon>
        <taxon>Mammalia</taxon>
        <taxon>Eutheria</taxon>
        <taxon>Euarchontoglires</taxon>
        <taxon>Glires</taxon>
        <taxon>Rodentia</taxon>
        <taxon>Sciuromorpha</taxon>
        <taxon>Sciuridae</taxon>
        <taxon>Xerinae</taxon>
        <taxon>Marmotini</taxon>
        <taxon>Marmota</taxon>
    </lineage>
</organism>
<comment type="caution">
    <text evidence="1">The sequence shown here is derived from an EMBL/GenBank/DDBJ whole genome shotgun (WGS) entry which is preliminary data.</text>
</comment>
<dbReference type="EMBL" id="CABDUW010000444">
    <property type="protein sequence ID" value="VTJ68963.1"/>
    <property type="molecule type" value="Genomic_DNA"/>
</dbReference>
<evidence type="ECO:0000313" key="2">
    <source>
        <dbReference type="Proteomes" id="UP000335636"/>
    </source>
</evidence>
<protein>
    <submittedName>
        <fullName evidence="1">Uncharacterized protein</fullName>
    </submittedName>
</protein>
<reference evidence="1" key="1">
    <citation type="submission" date="2019-04" db="EMBL/GenBank/DDBJ databases">
        <authorList>
            <person name="Alioto T."/>
            <person name="Alioto T."/>
        </authorList>
    </citation>
    <scope>NUCLEOTIDE SEQUENCE [LARGE SCALE GENOMIC DNA]</scope>
</reference>